<dbReference type="Proteomes" id="UP001314263">
    <property type="component" value="Unassembled WGS sequence"/>
</dbReference>
<feature type="region of interest" description="Disordered" evidence="3">
    <location>
        <begin position="186"/>
        <end position="211"/>
    </location>
</feature>
<reference evidence="4 5" key="1">
    <citation type="submission" date="2023-10" db="EMBL/GenBank/DDBJ databases">
        <authorList>
            <person name="Maclean D."/>
            <person name="Macfadyen A."/>
        </authorList>
    </citation>
    <scope>NUCLEOTIDE SEQUENCE [LARGE SCALE GENOMIC DNA]</scope>
</reference>
<accession>A0AAV1HUR5</accession>
<feature type="active site" description="Tele-phosphohistidine intermediate" evidence="1">
    <location>
        <position position="12"/>
    </location>
</feature>
<feature type="active site" description="Proton donor/acceptor" evidence="1">
    <location>
        <position position="104"/>
    </location>
</feature>
<evidence type="ECO:0000256" key="2">
    <source>
        <dbReference type="PIRSR" id="PIRSR613078-2"/>
    </source>
</evidence>
<feature type="binding site" evidence="2">
    <location>
        <begin position="11"/>
        <end position="18"/>
    </location>
    <ligand>
        <name>substrate</name>
    </ligand>
</feature>
<proteinExistence type="predicted"/>
<dbReference type="PANTHER" id="PTHR47821">
    <property type="entry name" value="PHOSPHOGLYCERATE MUTASE FAMILY PROTEIN"/>
    <property type="match status" value="1"/>
</dbReference>
<keyword evidence="5" id="KW-1185">Reference proteome</keyword>
<organism evidence="4 5">
    <name type="scientific">Coccomyxa viridis</name>
    <dbReference type="NCBI Taxonomy" id="1274662"/>
    <lineage>
        <taxon>Eukaryota</taxon>
        <taxon>Viridiplantae</taxon>
        <taxon>Chlorophyta</taxon>
        <taxon>core chlorophytes</taxon>
        <taxon>Trebouxiophyceae</taxon>
        <taxon>Trebouxiophyceae incertae sedis</taxon>
        <taxon>Coccomyxaceae</taxon>
        <taxon>Coccomyxa</taxon>
    </lineage>
</organism>
<name>A0AAV1HUR5_9CHLO</name>
<dbReference type="PANTHER" id="PTHR47821:SF2">
    <property type="entry name" value="PHOSPHOGLYCERATE MUTASE FAMILY PROTEIN"/>
    <property type="match status" value="1"/>
</dbReference>
<evidence type="ECO:0000256" key="3">
    <source>
        <dbReference type="SAM" id="MobiDB-lite"/>
    </source>
</evidence>
<evidence type="ECO:0000313" key="5">
    <source>
        <dbReference type="Proteomes" id="UP001314263"/>
    </source>
</evidence>
<dbReference type="InterPro" id="IPR029033">
    <property type="entry name" value="His_PPase_superfam"/>
</dbReference>
<dbReference type="SMART" id="SM00855">
    <property type="entry name" value="PGAM"/>
    <property type="match status" value="1"/>
</dbReference>
<feature type="binding site" evidence="2">
    <location>
        <position position="75"/>
    </location>
    <ligand>
        <name>substrate</name>
    </ligand>
</feature>
<dbReference type="Pfam" id="PF00300">
    <property type="entry name" value="His_Phos_1"/>
    <property type="match status" value="1"/>
</dbReference>
<gene>
    <name evidence="4" type="ORF">CVIRNUC_000787</name>
</gene>
<evidence type="ECO:0008006" key="6">
    <source>
        <dbReference type="Google" id="ProtNLM"/>
    </source>
</evidence>
<dbReference type="AlphaFoldDB" id="A0AAV1HUR5"/>
<protein>
    <recommendedName>
        <fullName evidence="6">Phosphoglycerate mutase</fullName>
    </recommendedName>
</protein>
<dbReference type="SUPFAM" id="SSF53254">
    <property type="entry name" value="Phosphoglycerate mutase-like"/>
    <property type="match status" value="1"/>
</dbReference>
<dbReference type="CDD" id="cd07067">
    <property type="entry name" value="HP_PGM_like"/>
    <property type="match status" value="1"/>
</dbReference>
<dbReference type="InterPro" id="IPR013078">
    <property type="entry name" value="His_Pase_superF_clade-1"/>
</dbReference>
<dbReference type="EMBL" id="CAUYUE010000001">
    <property type="protein sequence ID" value="CAK0736691.1"/>
    <property type="molecule type" value="Genomic_DNA"/>
</dbReference>
<sequence length="211" mass="22965">MELHNNYWVLRHGRSLANEKEIIASTYENALPPNFGLHETGRHQAVQAGKRLTSELEKLGSKSAETLVLSSPLTRALETAVLVSQQLGVLTTDSNFQVVPELVERNFGELELQQDSNYQKVWDADSASLSSAPAGGVESITQVSERVESLFSSIEAAHRGRNILLVSHGDTLSILWATAKGLPRSEHRKHGLSTGELMPLHVGTASKPGHS</sequence>
<comment type="caution">
    <text evidence="4">The sequence shown here is derived from an EMBL/GenBank/DDBJ whole genome shotgun (WGS) entry which is preliminary data.</text>
</comment>
<evidence type="ECO:0000256" key="1">
    <source>
        <dbReference type="PIRSR" id="PIRSR613078-1"/>
    </source>
</evidence>
<evidence type="ECO:0000313" key="4">
    <source>
        <dbReference type="EMBL" id="CAK0736691.1"/>
    </source>
</evidence>
<dbReference type="Gene3D" id="3.40.50.1240">
    <property type="entry name" value="Phosphoglycerate mutase-like"/>
    <property type="match status" value="1"/>
</dbReference>